<feature type="domain" description="DUF7884" evidence="7">
    <location>
        <begin position="9"/>
        <end position="88"/>
    </location>
</feature>
<evidence type="ECO:0000256" key="2">
    <source>
        <dbReference type="ARBA" id="ARBA00022603"/>
    </source>
</evidence>
<sequence>MWTKVLDRVLSRLVVDGELKVTWPDGSVTRYGRPDQFSADVTLKDEKTARALCLTPVMALGEGYMDGAIEVEGDNVYDFLAMLIRNRENSGAMPSWAVGMHRFRNAAKGVVQRNTPLSARRNVAHHYDISDDLYRLFLDEDMQYSCAYFARPDMTLEEAQQAKKDHIARKLRIEPGMRVLDIGCGWGGMALTLARDYGAHVTGVTLSSNQHATAQRRAAEAGLSDKTEFRLQDYRDVTETFDRVVSVGMLEHVGSPQFPVYFDKVSDVLDPDGIALIHTIGLTEPPSPTSPWIAKYIFPGGYVPALSDLAPSIEKAGLWTADLEVLRGHYGPTLHHWRDRFEAQVDRVREMYDERFVRMFRFYLAACEAAFEEQHQGVFQFQLSRKQYAVPTTRDYLYAEPRKAQGEGWAHAAQ</sequence>
<dbReference type="SUPFAM" id="SSF53335">
    <property type="entry name" value="S-adenosyl-L-methionine-dependent methyltransferases"/>
    <property type="match status" value="1"/>
</dbReference>
<dbReference type="Proteomes" id="UP000019063">
    <property type="component" value="Unassembled WGS sequence"/>
</dbReference>
<proteinExistence type="inferred from homology"/>
<dbReference type="InterPro" id="IPR057206">
    <property type="entry name" value="DUF7884"/>
</dbReference>
<dbReference type="InterPro" id="IPR029063">
    <property type="entry name" value="SAM-dependent_MTases_sf"/>
</dbReference>
<organism evidence="8 9">
    <name type="scientific">Roseivivax marinus</name>
    <dbReference type="NCBI Taxonomy" id="1379903"/>
    <lineage>
        <taxon>Bacteria</taxon>
        <taxon>Pseudomonadati</taxon>
        <taxon>Pseudomonadota</taxon>
        <taxon>Alphaproteobacteria</taxon>
        <taxon>Rhodobacterales</taxon>
        <taxon>Roseobacteraceae</taxon>
        <taxon>Roseivivax</taxon>
    </lineage>
</organism>
<keyword evidence="2" id="KW-0489">Methyltransferase</keyword>
<dbReference type="Pfam" id="PF02353">
    <property type="entry name" value="CMAS"/>
    <property type="match status" value="1"/>
</dbReference>
<evidence type="ECO:0000256" key="5">
    <source>
        <dbReference type="ARBA" id="ARBA00023098"/>
    </source>
</evidence>
<evidence type="ECO:0000313" key="8">
    <source>
        <dbReference type="EMBL" id="ETW12958.1"/>
    </source>
</evidence>
<accession>W4HKM5</accession>
<protein>
    <submittedName>
        <fullName evidence="8">Cyclopropane-fatty-acyl-phospholipid synthase</fullName>
    </submittedName>
</protein>
<dbReference type="PANTHER" id="PTHR43667:SF1">
    <property type="entry name" value="CYCLOPROPANE-FATTY-ACYL-PHOSPHOLIPID SYNTHASE"/>
    <property type="match status" value="1"/>
</dbReference>
<dbReference type="EMBL" id="AQQW01000005">
    <property type="protein sequence ID" value="ETW12958.1"/>
    <property type="molecule type" value="Genomic_DNA"/>
</dbReference>
<keyword evidence="9" id="KW-1185">Reference proteome</keyword>
<dbReference type="InterPro" id="IPR050723">
    <property type="entry name" value="CFA/CMAS"/>
</dbReference>
<evidence type="ECO:0000256" key="6">
    <source>
        <dbReference type="PIRSR" id="PIRSR003085-1"/>
    </source>
</evidence>
<dbReference type="Pfam" id="PF25371">
    <property type="entry name" value="DUF7884"/>
    <property type="match status" value="1"/>
</dbReference>
<reference evidence="8 9" key="1">
    <citation type="journal article" date="2014" name="Antonie Van Leeuwenhoek">
        <title>Roseivivax atlanticus sp. nov., isolated from surface seawater of the Atlantic Ocean.</title>
        <authorList>
            <person name="Li G."/>
            <person name="Lai Q."/>
            <person name="Liu X."/>
            <person name="Sun F."/>
            <person name="Shao Z."/>
        </authorList>
    </citation>
    <scope>NUCLEOTIDE SEQUENCE [LARGE SCALE GENOMIC DNA]</scope>
    <source>
        <strain evidence="8 9">22II-s10s</strain>
    </source>
</reference>
<gene>
    <name evidence="8" type="ORF">ATO8_10453</name>
</gene>
<dbReference type="PANTHER" id="PTHR43667">
    <property type="entry name" value="CYCLOPROPANE-FATTY-ACYL-PHOSPHOLIPID SYNTHASE"/>
    <property type="match status" value="1"/>
</dbReference>
<keyword evidence="3" id="KW-0808">Transferase</keyword>
<comment type="similarity">
    <text evidence="1">Belongs to the CFA/CMAS family.</text>
</comment>
<dbReference type="AlphaFoldDB" id="W4HKM5"/>
<dbReference type="PIRSF" id="PIRSF003085">
    <property type="entry name" value="CMAS"/>
    <property type="match status" value="1"/>
</dbReference>
<evidence type="ECO:0000256" key="3">
    <source>
        <dbReference type="ARBA" id="ARBA00022679"/>
    </source>
</evidence>
<dbReference type="eggNOG" id="COG2230">
    <property type="taxonomic scope" value="Bacteria"/>
</dbReference>
<keyword evidence="4" id="KW-0949">S-adenosyl-L-methionine</keyword>
<dbReference type="RefSeq" id="WP_043844392.1">
    <property type="nucleotide sequence ID" value="NZ_AQQW01000005.1"/>
</dbReference>
<dbReference type="CDD" id="cd02440">
    <property type="entry name" value="AdoMet_MTases"/>
    <property type="match status" value="1"/>
</dbReference>
<comment type="caution">
    <text evidence="8">The sequence shown here is derived from an EMBL/GenBank/DDBJ whole genome shotgun (WGS) entry which is preliminary data.</text>
</comment>
<dbReference type="GO" id="GO:0008168">
    <property type="term" value="F:methyltransferase activity"/>
    <property type="evidence" value="ECO:0007669"/>
    <property type="project" value="UniProtKB-KW"/>
</dbReference>
<dbReference type="STRING" id="1379903.ATO8_10453"/>
<evidence type="ECO:0000313" key="9">
    <source>
        <dbReference type="Proteomes" id="UP000019063"/>
    </source>
</evidence>
<dbReference type="PATRIC" id="fig|1317118.6.peg.2154"/>
<name>W4HKM5_9RHOB</name>
<evidence type="ECO:0000256" key="4">
    <source>
        <dbReference type="ARBA" id="ARBA00022691"/>
    </source>
</evidence>
<dbReference type="InterPro" id="IPR003333">
    <property type="entry name" value="CMAS"/>
</dbReference>
<evidence type="ECO:0000259" key="7">
    <source>
        <dbReference type="Pfam" id="PF25371"/>
    </source>
</evidence>
<evidence type="ECO:0000256" key="1">
    <source>
        <dbReference type="ARBA" id="ARBA00010815"/>
    </source>
</evidence>
<dbReference type="GO" id="GO:0032259">
    <property type="term" value="P:methylation"/>
    <property type="evidence" value="ECO:0007669"/>
    <property type="project" value="UniProtKB-KW"/>
</dbReference>
<keyword evidence="5" id="KW-0443">Lipid metabolism</keyword>
<dbReference type="Gene3D" id="3.40.50.150">
    <property type="entry name" value="Vaccinia Virus protein VP39"/>
    <property type="match status" value="1"/>
</dbReference>
<dbReference type="GO" id="GO:0008610">
    <property type="term" value="P:lipid biosynthetic process"/>
    <property type="evidence" value="ECO:0007669"/>
    <property type="project" value="InterPro"/>
</dbReference>
<feature type="active site" evidence="6">
    <location>
        <position position="367"/>
    </location>
</feature>